<dbReference type="EMBL" id="NSIT01000179">
    <property type="protein sequence ID" value="PJE78450.1"/>
    <property type="molecule type" value="Genomic_DNA"/>
</dbReference>
<protein>
    <submittedName>
        <fullName evidence="3">Uncharacterized protein</fullName>
    </submittedName>
</protein>
<name>A0A2H9T5F0_9ZZZZ</name>
<dbReference type="InterPro" id="IPR036322">
    <property type="entry name" value="WD40_repeat_dom_sf"/>
</dbReference>
<dbReference type="PRINTS" id="PR00320">
    <property type="entry name" value="GPROTEINBRPT"/>
</dbReference>
<dbReference type="InterPro" id="IPR001680">
    <property type="entry name" value="WD40_rpt"/>
</dbReference>
<dbReference type="Pfam" id="PF00400">
    <property type="entry name" value="WD40"/>
    <property type="match status" value="2"/>
</dbReference>
<reference evidence="3" key="1">
    <citation type="journal article" date="2017" name="Appl. Environ. Microbiol.">
        <title>Molecular characterization of an Endozoicomonas-like organism causing infection in king scallop Pecten maximus L.</title>
        <authorList>
            <person name="Cano I."/>
            <person name="van Aerle R."/>
            <person name="Ross S."/>
            <person name="Verner-Jeffreys D.W."/>
            <person name="Paley R.K."/>
            <person name="Rimmer G."/>
            <person name="Ryder D."/>
            <person name="Hooper P."/>
            <person name="Stone D."/>
            <person name="Feist S.W."/>
        </authorList>
    </citation>
    <scope>NUCLEOTIDE SEQUENCE</scope>
</reference>
<dbReference type="PANTHER" id="PTHR19848">
    <property type="entry name" value="WD40 REPEAT PROTEIN"/>
    <property type="match status" value="1"/>
</dbReference>
<keyword evidence="1" id="KW-0853">WD repeat</keyword>
<dbReference type="SUPFAM" id="SSF50978">
    <property type="entry name" value="WD40 repeat-like"/>
    <property type="match status" value="1"/>
</dbReference>
<keyword evidence="2" id="KW-0677">Repeat</keyword>
<dbReference type="PANTHER" id="PTHR19848:SF8">
    <property type="entry name" value="F-BOX AND WD REPEAT DOMAIN CONTAINING 7"/>
    <property type="match status" value="1"/>
</dbReference>
<dbReference type="PROSITE" id="PS00678">
    <property type="entry name" value="WD_REPEATS_1"/>
    <property type="match status" value="1"/>
</dbReference>
<evidence type="ECO:0000313" key="3">
    <source>
        <dbReference type="EMBL" id="PJE78450.1"/>
    </source>
</evidence>
<dbReference type="Gene3D" id="2.130.10.10">
    <property type="entry name" value="YVTN repeat-like/Quinoprotein amine dehydrogenase"/>
    <property type="match status" value="2"/>
</dbReference>
<dbReference type="PROSITE" id="PS50082">
    <property type="entry name" value="WD_REPEATS_2"/>
    <property type="match status" value="1"/>
</dbReference>
<dbReference type="PROSITE" id="PS50294">
    <property type="entry name" value="WD_REPEATS_REGION"/>
    <property type="match status" value="1"/>
</dbReference>
<dbReference type="InterPro" id="IPR019775">
    <property type="entry name" value="WD40_repeat_CS"/>
</dbReference>
<accession>A0A2H9T5F0</accession>
<proteinExistence type="predicted"/>
<evidence type="ECO:0000256" key="1">
    <source>
        <dbReference type="ARBA" id="ARBA00022574"/>
    </source>
</evidence>
<gene>
    <name evidence="3" type="ORF">CI610_02611</name>
</gene>
<dbReference type="SMART" id="SM00320">
    <property type="entry name" value="WD40"/>
    <property type="match status" value="5"/>
</dbReference>
<dbReference type="AlphaFoldDB" id="A0A2H9T5F0"/>
<sequence>MLFFSTKWWISVLAVLLLSVAYGGRLAINDENNSPDKERAESNDSQGSDIQVITVKTTTINDLPNKMFCYLAHYFTPKSFLLFGLTNKYYKKILLDNISLFTFMLSKHYYGSSKEERQRYLQRLNKSSSIPEIPDASFVTDRLQRLAYLRYLSNKNGFSCKCVTVLKGHSNWVGPIIQLADKHLVSGSDDGTLIVWDMEKFEGGQCVAILNENCGAVLVIIQLTDNRLVSGHKNGALIIWNLNHSEGSRCTAILKECDSEVNAIGQLTDIRLLSCYCNGTLIEWNLESGTIIYSIKITETVQSFVCLNQNCVLLACHSCLIVWDICQHKEGQEHEHIFNELRSSHPVIKLADNNIVSGDNDGNFLVWKWGSFDKCTVLGKHRDLIRSVIQLDDGRFVSITSDGEMKIWDLHTRVACRDTLSIGNIHDDVRSIIQLHDGRLVLTSYGGLIVLALSPKDINSEKL</sequence>
<comment type="caution">
    <text evidence="3">The sequence shown here is derived from an EMBL/GenBank/DDBJ whole genome shotgun (WGS) entry which is preliminary data.</text>
</comment>
<dbReference type="InterPro" id="IPR020472">
    <property type="entry name" value="WD40_PAC1"/>
</dbReference>
<organism evidence="3">
    <name type="scientific">invertebrate metagenome</name>
    <dbReference type="NCBI Taxonomy" id="1711999"/>
    <lineage>
        <taxon>unclassified sequences</taxon>
        <taxon>metagenomes</taxon>
        <taxon>organismal metagenomes</taxon>
    </lineage>
</organism>
<dbReference type="InterPro" id="IPR015943">
    <property type="entry name" value="WD40/YVTN_repeat-like_dom_sf"/>
</dbReference>
<evidence type="ECO:0000256" key="2">
    <source>
        <dbReference type="ARBA" id="ARBA00022737"/>
    </source>
</evidence>